<dbReference type="Pfam" id="PF00072">
    <property type="entry name" value="Response_reg"/>
    <property type="match status" value="1"/>
</dbReference>
<evidence type="ECO:0000256" key="1">
    <source>
        <dbReference type="ARBA" id="ARBA00000085"/>
    </source>
</evidence>
<dbReference type="InterPro" id="IPR036890">
    <property type="entry name" value="HATPase_C_sf"/>
</dbReference>
<accession>A0ABT7VVP8</accession>
<comment type="catalytic activity">
    <reaction evidence="1">
        <text>ATP + protein L-histidine = ADP + protein N-phospho-L-histidine.</text>
        <dbReference type="EC" id="2.7.13.3"/>
    </reaction>
</comment>
<evidence type="ECO:0000313" key="7">
    <source>
        <dbReference type="EMBL" id="MDM8563626.1"/>
    </source>
</evidence>
<sequence length="421" mass="48117">LGMLLARENYQLAFAANGEEALQIAEEILPDLILLDLMMPEIDGFEVCKRLRVHPQLAEVPIIMLTAITDRKVRLSGIEAGADDFITKPFDKLELLARVRTITRLNRYRHLLSERLRFEWTVEQSDDGYLLVGFDDTIQYANSGARLYLGLLSENAFSERFLKHAEKQNFKCEPAAAWENWPKPNVGDMTRYLVRPESNNEPSLWLQVDILDLPGGTGRNQLVHLRDVSEQIHLQRQMWTFQTFVSHKLRAPLNGLVGLQILEQTKIDLSSPQAHSLLRIAQESAKRLQDQILDILRYVDSSQLLQEKNVFSLFKISSLINEIKEDLEIETVSLYIADSLVNKSLAFSNQAIELVLRELFTNAKKFHPQQSPTIEVSIKHQDIATIVLSVSDDGQSVASKELAKVWIPYYQSEKYFTGEVK</sequence>
<dbReference type="EMBL" id="JAUCGM010000759">
    <property type="protein sequence ID" value="MDM8563626.1"/>
    <property type="molecule type" value="Genomic_DNA"/>
</dbReference>
<dbReference type="Pfam" id="PF02518">
    <property type="entry name" value="HATPase_c"/>
    <property type="match status" value="1"/>
</dbReference>
<name>A0ABT7VVP8_9GAMM</name>
<feature type="domain" description="Histidine kinase" evidence="5">
    <location>
        <begin position="244"/>
        <end position="421"/>
    </location>
</feature>
<evidence type="ECO:0000256" key="4">
    <source>
        <dbReference type="PROSITE-ProRule" id="PRU00169"/>
    </source>
</evidence>
<dbReference type="SMART" id="SM00448">
    <property type="entry name" value="REC"/>
    <property type="match status" value="1"/>
</dbReference>
<evidence type="ECO:0000256" key="3">
    <source>
        <dbReference type="ARBA" id="ARBA00022553"/>
    </source>
</evidence>
<feature type="modified residue" description="4-aspartylphosphate" evidence="4">
    <location>
        <position position="36"/>
    </location>
</feature>
<comment type="caution">
    <text evidence="7">The sequence shown here is derived from an EMBL/GenBank/DDBJ whole genome shotgun (WGS) entry which is preliminary data.</text>
</comment>
<dbReference type="PROSITE" id="PS50109">
    <property type="entry name" value="HIS_KIN"/>
    <property type="match status" value="1"/>
</dbReference>
<dbReference type="PANTHER" id="PTHR43547">
    <property type="entry name" value="TWO-COMPONENT HISTIDINE KINASE"/>
    <property type="match status" value="1"/>
</dbReference>
<keyword evidence="8" id="KW-1185">Reference proteome</keyword>
<proteinExistence type="predicted"/>
<dbReference type="Gene3D" id="3.40.50.2300">
    <property type="match status" value="1"/>
</dbReference>
<dbReference type="InterPro" id="IPR036097">
    <property type="entry name" value="HisK_dim/P_sf"/>
</dbReference>
<dbReference type="SUPFAM" id="SSF55874">
    <property type="entry name" value="ATPase domain of HSP90 chaperone/DNA topoisomerase II/histidine kinase"/>
    <property type="match status" value="1"/>
</dbReference>
<protein>
    <recommendedName>
        <fullName evidence="2">histidine kinase</fullName>
        <ecNumber evidence="2">2.7.13.3</ecNumber>
    </recommendedName>
</protein>
<dbReference type="PANTHER" id="PTHR43547:SF2">
    <property type="entry name" value="HYBRID SIGNAL TRANSDUCTION HISTIDINE KINASE C"/>
    <property type="match status" value="1"/>
</dbReference>
<dbReference type="Gene3D" id="1.10.287.130">
    <property type="match status" value="1"/>
</dbReference>
<dbReference type="InterPro" id="IPR005467">
    <property type="entry name" value="His_kinase_dom"/>
</dbReference>
<evidence type="ECO:0000313" key="8">
    <source>
        <dbReference type="Proteomes" id="UP001171945"/>
    </source>
</evidence>
<dbReference type="InterPro" id="IPR003661">
    <property type="entry name" value="HisK_dim/P_dom"/>
</dbReference>
<evidence type="ECO:0000259" key="5">
    <source>
        <dbReference type="PROSITE" id="PS50109"/>
    </source>
</evidence>
<feature type="domain" description="Response regulatory" evidence="6">
    <location>
        <begin position="1"/>
        <end position="103"/>
    </location>
</feature>
<feature type="non-terminal residue" evidence="7">
    <location>
        <position position="1"/>
    </location>
</feature>
<dbReference type="Proteomes" id="UP001171945">
    <property type="component" value="Unassembled WGS sequence"/>
</dbReference>
<evidence type="ECO:0000256" key="2">
    <source>
        <dbReference type="ARBA" id="ARBA00012438"/>
    </source>
</evidence>
<dbReference type="EC" id="2.7.13.3" evidence="2"/>
<reference evidence="7" key="1">
    <citation type="submission" date="2023-06" db="EMBL/GenBank/DDBJ databases">
        <title>Uncultivated large filamentous bacteria from sulfidic sediments reveal new species and different genomic features in energy metabolism and defense.</title>
        <authorList>
            <person name="Fonseca A."/>
        </authorList>
    </citation>
    <scope>NUCLEOTIDE SEQUENCE</scope>
    <source>
        <strain evidence="7">HSG4</strain>
    </source>
</reference>
<dbReference type="SUPFAM" id="SSF52172">
    <property type="entry name" value="CheY-like"/>
    <property type="match status" value="1"/>
</dbReference>
<keyword evidence="3 4" id="KW-0597">Phosphoprotein</keyword>
<dbReference type="SUPFAM" id="SSF47384">
    <property type="entry name" value="Homodimeric domain of signal transducing histidine kinase"/>
    <property type="match status" value="1"/>
</dbReference>
<dbReference type="InterPro" id="IPR003594">
    <property type="entry name" value="HATPase_dom"/>
</dbReference>
<dbReference type="PROSITE" id="PS50110">
    <property type="entry name" value="RESPONSE_REGULATORY"/>
    <property type="match status" value="1"/>
</dbReference>
<feature type="non-terminal residue" evidence="7">
    <location>
        <position position="421"/>
    </location>
</feature>
<dbReference type="CDD" id="cd00082">
    <property type="entry name" value="HisKA"/>
    <property type="match status" value="1"/>
</dbReference>
<organism evidence="7 8">
    <name type="scientific">Candidatus Marithioploca araucensis</name>
    <dbReference type="NCBI Taxonomy" id="70273"/>
    <lineage>
        <taxon>Bacteria</taxon>
        <taxon>Pseudomonadati</taxon>
        <taxon>Pseudomonadota</taxon>
        <taxon>Gammaproteobacteria</taxon>
        <taxon>Thiotrichales</taxon>
        <taxon>Thiotrichaceae</taxon>
        <taxon>Candidatus Marithioploca</taxon>
    </lineage>
</organism>
<evidence type="ECO:0000259" key="6">
    <source>
        <dbReference type="PROSITE" id="PS50110"/>
    </source>
</evidence>
<dbReference type="InterPro" id="IPR011006">
    <property type="entry name" value="CheY-like_superfamily"/>
</dbReference>
<gene>
    <name evidence="7" type="ORF">QUF54_09755</name>
</gene>
<dbReference type="InterPro" id="IPR001789">
    <property type="entry name" value="Sig_transdc_resp-reg_receiver"/>
</dbReference>
<dbReference type="Gene3D" id="3.30.565.10">
    <property type="entry name" value="Histidine kinase-like ATPase, C-terminal domain"/>
    <property type="match status" value="1"/>
</dbReference>